<feature type="compositionally biased region" description="Gly residues" evidence="1">
    <location>
        <begin position="181"/>
        <end position="194"/>
    </location>
</feature>
<dbReference type="AlphaFoldDB" id="A0A0M2SXZ5"/>
<accession>A0A0M2SXZ5</accession>
<feature type="chain" id="PRO_5039267316" description="Sporulation protein" evidence="2">
    <location>
        <begin position="27"/>
        <end position="282"/>
    </location>
</feature>
<gene>
    <name evidence="3" type="ORF">WQ57_13650</name>
</gene>
<keyword evidence="4" id="KW-1185">Reference proteome</keyword>
<dbReference type="PATRIC" id="fig|1408103.3.peg.3066"/>
<organism evidence="3 4">
    <name type="scientific">Mesobacillus campisalis</name>
    <dbReference type="NCBI Taxonomy" id="1408103"/>
    <lineage>
        <taxon>Bacteria</taxon>
        <taxon>Bacillati</taxon>
        <taxon>Bacillota</taxon>
        <taxon>Bacilli</taxon>
        <taxon>Bacillales</taxon>
        <taxon>Bacillaceae</taxon>
        <taxon>Mesobacillus</taxon>
    </lineage>
</organism>
<dbReference type="RefSeq" id="WP_046524328.1">
    <property type="nucleotide sequence ID" value="NZ_LAYY01000014.1"/>
</dbReference>
<feature type="compositionally biased region" description="Basic and acidic residues" evidence="1">
    <location>
        <begin position="124"/>
        <end position="137"/>
    </location>
</feature>
<dbReference type="PROSITE" id="PS51257">
    <property type="entry name" value="PROKAR_LIPOPROTEIN"/>
    <property type="match status" value="1"/>
</dbReference>
<evidence type="ECO:0000256" key="2">
    <source>
        <dbReference type="SAM" id="SignalP"/>
    </source>
</evidence>
<dbReference type="Proteomes" id="UP000034166">
    <property type="component" value="Unassembled WGS sequence"/>
</dbReference>
<feature type="region of interest" description="Disordered" evidence="1">
    <location>
        <begin position="26"/>
        <end position="54"/>
    </location>
</feature>
<feature type="region of interest" description="Disordered" evidence="1">
    <location>
        <begin position="95"/>
        <end position="206"/>
    </location>
</feature>
<evidence type="ECO:0000256" key="1">
    <source>
        <dbReference type="SAM" id="MobiDB-lite"/>
    </source>
</evidence>
<feature type="signal peptide" evidence="2">
    <location>
        <begin position="1"/>
        <end position="26"/>
    </location>
</feature>
<evidence type="ECO:0000313" key="3">
    <source>
        <dbReference type="EMBL" id="KKK37485.1"/>
    </source>
</evidence>
<name>A0A0M2SXZ5_9BACI</name>
<dbReference type="InterPro" id="IPR019076">
    <property type="entry name" value="Spore_lipoprot_YhcN/YlaJ-like"/>
</dbReference>
<comment type="caution">
    <text evidence="3">The sequence shown here is derived from an EMBL/GenBank/DDBJ whole genome shotgun (WGS) entry which is preliminary data.</text>
</comment>
<proteinExistence type="predicted"/>
<keyword evidence="2" id="KW-0732">Signal</keyword>
<dbReference type="Pfam" id="PF09580">
    <property type="entry name" value="Spore_YhcN_YlaJ"/>
    <property type="match status" value="2"/>
</dbReference>
<protein>
    <recommendedName>
        <fullName evidence="5">Sporulation protein</fullName>
    </recommendedName>
</protein>
<feature type="compositionally biased region" description="Low complexity" evidence="1">
    <location>
        <begin position="140"/>
        <end position="180"/>
    </location>
</feature>
<dbReference type="EMBL" id="LAYY01000014">
    <property type="protein sequence ID" value="KKK37485.1"/>
    <property type="molecule type" value="Genomic_DNA"/>
</dbReference>
<feature type="compositionally biased region" description="Low complexity" evidence="1">
    <location>
        <begin position="95"/>
        <end position="110"/>
    </location>
</feature>
<feature type="compositionally biased region" description="Low complexity" evidence="1">
    <location>
        <begin position="195"/>
        <end position="206"/>
    </location>
</feature>
<reference evidence="3 4" key="1">
    <citation type="submission" date="2015-04" db="EMBL/GenBank/DDBJ databases">
        <title>Taxonomic description and genome sequence of Bacillus campisalis sp. nov., a novel member of the genus Bacillus isolated from solar saltern.</title>
        <authorList>
            <person name="Mathan Kumar R."/>
            <person name="Kaur G."/>
            <person name="Kumar A."/>
            <person name="Singh N.K."/>
            <person name="Kaur N."/>
            <person name="Kumar N."/>
            <person name="Mayilraj S."/>
        </authorList>
    </citation>
    <scope>NUCLEOTIDE SEQUENCE [LARGE SCALE GENOMIC DNA]</scope>
    <source>
        <strain evidence="3 4">SA2-6</strain>
    </source>
</reference>
<evidence type="ECO:0008006" key="5">
    <source>
        <dbReference type="Google" id="ProtNLM"/>
    </source>
</evidence>
<sequence>MKKTWIVAGCAVLSLSLAGCGVNNNAARDDNNQGPQVMNNQDRPRTFNNNNRDGNRTLTISDRAEKQVEKMEEVEDAHVIISENNAYVTVRMNNNNNNNNNRENNGNARVNDMDRNGEGFIEEGTVKPDRNRNRADDGIIDGQGDAGSGDLQNAGAGNRNNNNTIFGNNDTGGNNAAMGGSTTGNGGSAAGAGNAGNNTAGDTGRATNYSEVSSKFEQKIADQVRQADKRIHKVFVSVDPDLYDRMGTFADDIRNNRNRDGMFDNFNTTMNDFFGNRYNNNR</sequence>
<evidence type="ECO:0000313" key="4">
    <source>
        <dbReference type="Proteomes" id="UP000034166"/>
    </source>
</evidence>